<comment type="caution">
    <text evidence="2">The sequence shown here is derived from an EMBL/GenBank/DDBJ whole genome shotgun (WGS) entry which is preliminary data.</text>
</comment>
<keyword evidence="3" id="KW-1185">Reference proteome</keyword>
<dbReference type="RefSeq" id="WP_168012937.1">
    <property type="nucleotide sequence ID" value="NZ_JAATEP010000020.1"/>
</dbReference>
<sequence>MSAAKTTVGAGMTAPSSKVPAQPWRRMCIQAHMATVMVTPVSRTVSAGWRFMECSTPASPRTARSAPPSTTMPASIATTVSR</sequence>
<dbReference type="EMBL" id="JAATEP010000020">
    <property type="protein sequence ID" value="NJP93111.1"/>
    <property type="molecule type" value="Genomic_DNA"/>
</dbReference>
<reference evidence="2 3" key="1">
    <citation type="submission" date="2020-03" db="EMBL/GenBank/DDBJ databases">
        <title>WGS of actinomycetes isolated from Thailand.</title>
        <authorList>
            <person name="Thawai C."/>
        </authorList>
    </citation>
    <scope>NUCLEOTIDE SEQUENCE [LARGE SCALE GENOMIC DNA]</scope>
    <source>
        <strain evidence="2 3">FMUSA5-5</strain>
    </source>
</reference>
<feature type="compositionally biased region" description="Low complexity" evidence="1">
    <location>
        <begin position="56"/>
        <end position="71"/>
    </location>
</feature>
<name>A0ABX1BCS8_9ACTN</name>
<protein>
    <submittedName>
        <fullName evidence="2">Uncharacterized protein</fullName>
    </submittedName>
</protein>
<gene>
    <name evidence="2" type="ORF">HCN51_27300</name>
</gene>
<feature type="region of interest" description="Disordered" evidence="1">
    <location>
        <begin position="56"/>
        <end position="82"/>
    </location>
</feature>
<accession>A0ABX1BCS8</accession>
<feature type="region of interest" description="Disordered" evidence="1">
    <location>
        <begin position="1"/>
        <end position="20"/>
    </location>
</feature>
<evidence type="ECO:0000313" key="3">
    <source>
        <dbReference type="Proteomes" id="UP000696294"/>
    </source>
</evidence>
<proteinExistence type="predicted"/>
<evidence type="ECO:0000313" key="2">
    <source>
        <dbReference type="EMBL" id="NJP93111.1"/>
    </source>
</evidence>
<dbReference type="Proteomes" id="UP000696294">
    <property type="component" value="Unassembled WGS sequence"/>
</dbReference>
<organism evidence="2 3">
    <name type="scientific">Nonomuraea composti</name>
    <dbReference type="NCBI Taxonomy" id="2720023"/>
    <lineage>
        <taxon>Bacteria</taxon>
        <taxon>Bacillati</taxon>
        <taxon>Actinomycetota</taxon>
        <taxon>Actinomycetes</taxon>
        <taxon>Streptosporangiales</taxon>
        <taxon>Streptosporangiaceae</taxon>
        <taxon>Nonomuraea</taxon>
    </lineage>
</organism>
<feature type="compositionally biased region" description="Polar residues" evidence="1">
    <location>
        <begin position="72"/>
        <end position="82"/>
    </location>
</feature>
<evidence type="ECO:0000256" key="1">
    <source>
        <dbReference type="SAM" id="MobiDB-lite"/>
    </source>
</evidence>